<dbReference type="Proteomes" id="UP001348369">
    <property type="component" value="Chromosome"/>
</dbReference>
<proteinExistence type="predicted"/>
<sequence length="259" mass="28267">MVRNILGSLLALIGAAAAVLSPFRPWYDGREGSDYPVTDLFNGISGNGSAVVVSVALPFLFAAVVTLFGVVLRSRALVGLAGLAVLGFTVLWMVRQGQSADGLGVSANGTGLGTGIAYAAGGGIVLLLAALVMSGRRHRARRRSPEPQYDYEAPYQQQYPPPYQPPYEQQYGPPQYESQQYEQPQYQPPYEPRHRHDPYGYQPYAYEPQPPPSSPPEEWSRHDGDTQSLPRVTDEPWSPSSTPPQGPPPEKPPDAPRPR</sequence>
<organism evidence="1 2">
    <name type="scientific">Streptomyces scopuliridis</name>
    <dbReference type="NCBI Taxonomy" id="452529"/>
    <lineage>
        <taxon>Bacteria</taxon>
        <taxon>Bacillati</taxon>
        <taxon>Actinomycetota</taxon>
        <taxon>Actinomycetes</taxon>
        <taxon>Kitasatosporales</taxon>
        <taxon>Streptomycetaceae</taxon>
        <taxon>Streptomyces</taxon>
    </lineage>
</organism>
<evidence type="ECO:0000313" key="2">
    <source>
        <dbReference type="Proteomes" id="UP001348369"/>
    </source>
</evidence>
<reference evidence="1" key="1">
    <citation type="submission" date="2022-10" db="EMBL/GenBank/DDBJ databases">
        <title>The complete genomes of actinobacterial strains from the NBC collection.</title>
        <authorList>
            <person name="Joergensen T.S."/>
            <person name="Alvarez Arevalo M."/>
            <person name="Sterndorff E.B."/>
            <person name="Faurdal D."/>
            <person name="Vuksanovic O."/>
            <person name="Mourched A.-S."/>
            <person name="Charusanti P."/>
            <person name="Shaw S."/>
            <person name="Blin K."/>
            <person name="Weber T."/>
        </authorList>
    </citation>
    <scope>NUCLEOTIDE SEQUENCE</scope>
    <source>
        <strain evidence="1">NBC 01771</strain>
    </source>
</reference>
<protein>
    <submittedName>
        <fullName evidence="1">Uncharacterized protein</fullName>
    </submittedName>
</protein>
<dbReference type="EMBL" id="CP109109">
    <property type="protein sequence ID" value="WSB99518.1"/>
    <property type="molecule type" value="Genomic_DNA"/>
</dbReference>
<gene>
    <name evidence="1" type="ORF">OG835_22585</name>
</gene>
<accession>A0ACD4ZMC3</accession>
<keyword evidence="2" id="KW-1185">Reference proteome</keyword>
<name>A0ACD4ZMC3_9ACTN</name>
<evidence type="ECO:0000313" key="1">
    <source>
        <dbReference type="EMBL" id="WSB99518.1"/>
    </source>
</evidence>